<dbReference type="PANTHER" id="PTHR33841">
    <property type="entry name" value="DNA METHYLTRANSFERASE YEEA-RELATED"/>
    <property type="match status" value="1"/>
</dbReference>
<evidence type="ECO:0000259" key="6">
    <source>
        <dbReference type="Pfam" id="PF18135"/>
    </source>
</evidence>
<feature type="domain" description="Type ISP restriction-modification enzyme LLaBIII C-terminal specificity" evidence="6">
    <location>
        <begin position="681"/>
        <end position="1028"/>
    </location>
</feature>
<feature type="domain" description="DNA methylase adenine-specific" evidence="5">
    <location>
        <begin position="299"/>
        <end position="483"/>
    </location>
</feature>
<dbReference type="InterPro" id="IPR003356">
    <property type="entry name" value="DNA_methylase_A-5"/>
</dbReference>
<dbReference type="RefSeq" id="WP_312863051.1">
    <property type="nucleotide sequence ID" value="NZ_BAAAYY010000024.1"/>
</dbReference>
<dbReference type="InterPro" id="IPR029063">
    <property type="entry name" value="SAM-dependent_MTases_sf"/>
</dbReference>
<keyword evidence="3" id="KW-0808">Transferase</keyword>
<organism evidence="7 8">
    <name type="scientific">Spinactinospora alkalitolerans</name>
    <dbReference type="NCBI Taxonomy" id="687207"/>
    <lineage>
        <taxon>Bacteria</taxon>
        <taxon>Bacillati</taxon>
        <taxon>Actinomycetota</taxon>
        <taxon>Actinomycetes</taxon>
        <taxon>Streptosporangiales</taxon>
        <taxon>Nocardiopsidaceae</taxon>
        <taxon>Spinactinospora</taxon>
    </lineage>
</organism>
<accession>A0A852TPW5</accession>
<protein>
    <recommendedName>
        <fullName evidence="1">site-specific DNA-methyltransferase (adenine-specific)</fullName>
        <ecNumber evidence="1">2.1.1.72</ecNumber>
    </recommendedName>
</protein>
<name>A0A852TPW5_9ACTN</name>
<reference evidence="7 8" key="1">
    <citation type="submission" date="2020-07" db="EMBL/GenBank/DDBJ databases">
        <title>Sequencing the genomes of 1000 actinobacteria strains.</title>
        <authorList>
            <person name="Klenk H.-P."/>
        </authorList>
    </citation>
    <scope>NUCLEOTIDE SEQUENCE [LARGE SCALE GENOMIC DNA]</scope>
    <source>
        <strain evidence="7 8">CXB654</strain>
    </source>
</reference>
<dbReference type="AlphaFoldDB" id="A0A852TPW5"/>
<dbReference type="PANTHER" id="PTHR33841:SF1">
    <property type="entry name" value="DNA METHYLTRANSFERASE A"/>
    <property type="match status" value="1"/>
</dbReference>
<dbReference type="InterPro" id="IPR041635">
    <property type="entry name" value="Type_ISP_LLaBIII_C"/>
</dbReference>
<dbReference type="Proteomes" id="UP000589036">
    <property type="component" value="Unassembled WGS sequence"/>
</dbReference>
<dbReference type="Pfam" id="PF18135">
    <property type="entry name" value="Type_ISP_C"/>
    <property type="match status" value="1"/>
</dbReference>
<gene>
    <name evidence="7" type="ORF">HDA32_001149</name>
</gene>
<evidence type="ECO:0000256" key="3">
    <source>
        <dbReference type="ARBA" id="ARBA00022679"/>
    </source>
</evidence>
<comment type="catalytic activity">
    <reaction evidence="4">
        <text>a 2'-deoxyadenosine in DNA + S-adenosyl-L-methionine = an N(6)-methyl-2'-deoxyadenosine in DNA + S-adenosyl-L-homocysteine + H(+)</text>
        <dbReference type="Rhea" id="RHEA:15197"/>
        <dbReference type="Rhea" id="RHEA-COMP:12418"/>
        <dbReference type="Rhea" id="RHEA-COMP:12419"/>
        <dbReference type="ChEBI" id="CHEBI:15378"/>
        <dbReference type="ChEBI" id="CHEBI:57856"/>
        <dbReference type="ChEBI" id="CHEBI:59789"/>
        <dbReference type="ChEBI" id="CHEBI:90615"/>
        <dbReference type="ChEBI" id="CHEBI:90616"/>
        <dbReference type="EC" id="2.1.1.72"/>
    </reaction>
</comment>
<dbReference type="SUPFAM" id="SSF53335">
    <property type="entry name" value="S-adenosyl-L-methionine-dependent methyltransferases"/>
    <property type="match status" value="1"/>
</dbReference>
<dbReference type="EMBL" id="JACCCC010000001">
    <property type="protein sequence ID" value="NYE46029.1"/>
    <property type="molecule type" value="Genomic_DNA"/>
</dbReference>
<dbReference type="PRINTS" id="PR00507">
    <property type="entry name" value="N12N6MTFRASE"/>
</dbReference>
<keyword evidence="8" id="KW-1185">Reference proteome</keyword>
<dbReference type="EC" id="2.1.1.72" evidence="1"/>
<dbReference type="Gene3D" id="3.40.50.150">
    <property type="entry name" value="Vaccinia Virus protein VP39"/>
    <property type="match status" value="1"/>
</dbReference>
<dbReference type="GO" id="GO:0003677">
    <property type="term" value="F:DNA binding"/>
    <property type="evidence" value="ECO:0007669"/>
    <property type="project" value="InterPro"/>
</dbReference>
<evidence type="ECO:0000256" key="2">
    <source>
        <dbReference type="ARBA" id="ARBA00022603"/>
    </source>
</evidence>
<evidence type="ECO:0000259" key="5">
    <source>
        <dbReference type="Pfam" id="PF02384"/>
    </source>
</evidence>
<sequence>MTNSLGRGGQDEEQLRGPFKVLIESMGGTLGIPARAYGEVSLPALQARPDFGVDATGVSAGPNNRIGYVELKKPSKPIPPSDFLDRHDREQWEKFQRLPNILYSNGTQWALFRYGVQQGPTVEISGLFGRRRPKHAVGAEFERLIWDFLSWEPEPNYTLDQLISRTADLCRQLRDEVAEIIAEERANGGDRPFTRLAEEWRQLLFPQLASGRDFADAYAQTITFALILARESGAQFSGRSVHEISELLGKRHPFLGEAFGILTGSRTAQESTILPTLIRVLEPIDWQRMMRGEQTAYVDLYETFLSRYDPELRKETGSYYTPEPVTRFMADFVDDVLKSRMARHRGLADESVTTVDPAMGTGTFLASVMNSVAGTLSDTFGEVHARTHLKELYRDRLVGFERSTAPFAVAELRLHQQLKEQYGTEVPEEHRRFLVNTLDDPHHAYERFGLRYEEIVRFRDEANRIKKATPVMVVIGNPPYIKDARQQDPAPWLEARRSDPVADPITARPSMDEFRESGNGRLEYKLSAVGTYFWRWATWKVFDAHPEQPSGIVAFVSTSAYLTQSAFAGMRRYLRTTADEGWVIDLSPEGHRPPGRTRIFGGVQQPVCIGIFARYGRPRPGEPARVWHTRLEGERAAKFGALDGDPELRLDGARWQKCEAEWTSPFVPEESLWRSHPAMDDLLPWRQTGVNPNRTWVYAPDRKTLLRRWNRLASAAPEDKNRLFKATQSRWIERPAPRLGSLEKALTPPPIAPVSFRSFDRQYLFNDERCVDRLRLSLWNASGDRQIYTVEQHAHPFATGPGLVFSSLVPNVHCFNGRGGRVLPLYRDPEGLSPNLARGLLPFLSQSLELAVSPDDLIAYIAATVAHPGYTAAFRGHLTVPGIRVPLTRDPAMWASAVELGREVIWLHTYGERFADTSAGRPPGPPRLPKDRRPEVIVEIPDSPTAMPDVIRHDSDSGDRGRRLYVGGGVISPVLPEVWDYDVGGMRVVKKWFSSRQRNPRNKRRGSPLDDIRPERWTPRFTDELLELLTVLTRLVELEPRQAEFLDEILSGPLVTVDGLTTAGVLPIKPGLRKPPRRLGQTELPLD</sequence>
<proteinExistence type="predicted"/>
<keyword evidence="2" id="KW-0489">Methyltransferase</keyword>
<dbReference type="GO" id="GO:0032259">
    <property type="term" value="P:methylation"/>
    <property type="evidence" value="ECO:0007669"/>
    <property type="project" value="UniProtKB-KW"/>
</dbReference>
<evidence type="ECO:0000313" key="7">
    <source>
        <dbReference type="EMBL" id="NYE46029.1"/>
    </source>
</evidence>
<dbReference type="GO" id="GO:0009007">
    <property type="term" value="F:site-specific DNA-methyltransferase (adenine-specific) activity"/>
    <property type="evidence" value="ECO:0007669"/>
    <property type="project" value="UniProtKB-EC"/>
</dbReference>
<dbReference type="InterPro" id="IPR050953">
    <property type="entry name" value="N4_N6_ade-DNA_methylase"/>
</dbReference>
<evidence type="ECO:0000256" key="1">
    <source>
        <dbReference type="ARBA" id="ARBA00011900"/>
    </source>
</evidence>
<dbReference type="Pfam" id="PF02384">
    <property type="entry name" value="N6_Mtase"/>
    <property type="match status" value="1"/>
</dbReference>
<evidence type="ECO:0000313" key="8">
    <source>
        <dbReference type="Proteomes" id="UP000589036"/>
    </source>
</evidence>
<evidence type="ECO:0000256" key="4">
    <source>
        <dbReference type="ARBA" id="ARBA00047942"/>
    </source>
</evidence>
<dbReference type="GO" id="GO:0008170">
    <property type="term" value="F:N-methyltransferase activity"/>
    <property type="evidence" value="ECO:0007669"/>
    <property type="project" value="InterPro"/>
</dbReference>
<comment type="caution">
    <text evidence="7">The sequence shown here is derived from an EMBL/GenBank/DDBJ whole genome shotgun (WGS) entry which is preliminary data.</text>
</comment>